<dbReference type="EMBL" id="JAZDWU010000009">
    <property type="protein sequence ID" value="KAK9991479.1"/>
    <property type="molecule type" value="Genomic_DNA"/>
</dbReference>
<accession>A0AAW2BZT7</accession>
<feature type="compositionally biased region" description="Low complexity" evidence="1">
    <location>
        <begin position="181"/>
        <end position="194"/>
    </location>
</feature>
<keyword evidence="3" id="KW-1185">Reference proteome</keyword>
<name>A0AAW2BZT7_9ROSI</name>
<gene>
    <name evidence="2" type="ORF">SO802_026464</name>
</gene>
<protein>
    <submittedName>
        <fullName evidence="2">Uncharacterized protein</fullName>
    </submittedName>
</protein>
<evidence type="ECO:0000313" key="2">
    <source>
        <dbReference type="EMBL" id="KAK9991479.1"/>
    </source>
</evidence>
<dbReference type="Proteomes" id="UP001459277">
    <property type="component" value="Unassembled WGS sequence"/>
</dbReference>
<feature type="compositionally biased region" description="Acidic residues" evidence="1">
    <location>
        <begin position="167"/>
        <end position="180"/>
    </location>
</feature>
<feature type="region of interest" description="Disordered" evidence="1">
    <location>
        <begin position="159"/>
        <end position="221"/>
    </location>
</feature>
<dbReference type="AlphaFoldDB" id="A0AAW2BZT7"/>
<evidence type="ECO:0000313" key="3">
    <source>
        <dbReference type="Proteomes" id="UP001459277"/>
    </source>
</evidence>
<reference evidence="2 3" key="1">
    <citation type="submission" date="2024-01" db="EMBL/GenBank/DDBJ databases">
        <title>A telomere-to-telomere, gap-free genome of sweet tea (Lithocarpus litseifolius).</title>
        <authorList>
            <person name="Zhou J."/>
        </authorList>
    </citation>
    <scope>NUCLEOTIDE SEQUENCE [LARGE SCALE GENOMIC DNA]</scope>
    <source>
        <strain evidence="2">Zhou-2022a</strain>
        <tissue evidence="2">Leaf</tissue>
    </source>
</reference>
<comment type="caution">
    <text evidence="2">The sequence shown here is derived from an EMBL/GenBank/DDBJ whole genome shotgun (WGS) entry which is preliminary data.</text>
</comment>
<sequence length="221" mass="24774">MGRVMYDVQCRQQQCGGDDEKNELPSRDELREDCKKATAQVLIIPTAIPPFGLGYKPTDDDLLEMELRRMALAKAKAKGLPCPLKPLKPYTPTLNEKFELLFDCNNKLLKLKKEDTNWVPTDYANYMDPDTMTTLLGDAIYNTEEEEYWEACQHALKSPYKARTSDKDEEGGEAPSDSDESSNNKSDSSSASGSSDDRNGEDDSNSDCESNKSEDYDSPQI</sequence>
<proteinExistence type="predicted"/>
<evidence type="ECO:0000256" key="1">
    <source>
        <dbReference type="SAM" id="MobiDB-lite"/>
    </source>
</evidence>
<organism evidence="2 3">
    <name type="scientific">Lithocarpus litseifolius</name>
    <dbReference type="NCBI Taxonomy" id="425828"/>
    <lineage>
        <taxon>Eukaryota</taxon>
        <taxon>Viridiplantae</taxon>
        <taxon>Streptophyta</taxon>
        <taxon>Embryophyta</taxon>
        <taxon>Tracheophyta</taxon>
        <taxon>Spermatophyta</taxon>
        <taxon>Magnoliopsida</taxon>
        <taxon>eudicotyledons</taxon>
        <taxon>Gunneridae</taxon>
        <taxon>Pentapetalae</taxon>
        <taxon>rosids</taxon>
        <taxon>fabids</taxon>
        <taxon>Fagales</taxon>
        <taxon>Fagaceae</taxon>
        <taxon>Lithocarpus</taxon>
    </lineage>
</organism>